<proteinExistence type="predicted"/>
<organism evidence="2 3">
    <name type="scientific">Methanosarcina barkeri CM1</name>
    <dbReference type="NCBI Taxonomy" id="796385"/>
    <lineage>
        <taxon>Archaea</taxon>
        <taxon>Methanobacteriati</taxon>
        <taxon>Methanobacteriota</taxon>
        <taxon>Stenosarchaea group</taxon>
        <taxon>Methanomicrobia</taxon>
        <taxon>Methanosarcinales</taxon>
        <taxon>Methanosarcinaceae</taxon>
        <taxon>Methanosarcina</taxon>
    </lineage>
</organism>
<evidence type="ECO:0000256" key="1">
    <source>
        <dbReference type="SAM" id="Phobius"/>
    </source>
</evidence>
<feature type="transmembrane region" description="Helical" evidence="1">
    <location>
        <begin position="45"/>
        <end position="68"/>
    </location>
</feature>
<dbReference type="EMBL" id="CP008746">
    <property type="protein sequence ID" value="AKJ38867.1"/>
    <property type="molecule type" value="Genomic_DNA"/>
</dbReference>
<dbReference type="PATRIC" id="fig|796385.3.peg.2285"/>
<protein>
    <submittedName>
        <fullName evidence="2">Uncharacterized protein</fullName>
    </submittedName>
</protein>
<reference evidence="3" key="1">
    <citation type="submission" date="2014-06" db="EMBL/GenBank/DDBJ databases">
        <title>The complete genome sequence of Methanosarcina barkeri CM1.</title>
        <authorList>
            <consortium name="Pastoral Greenhouse Gas Research Consortium"/>
            <person name="Lambie S.C."/>
            <person name="Leahy S.C."/>
            <person name="Kelly W.J."/>
            <person name="Li D."/>
            <person name="Reilly K."/>
            <person name="Attwood G.T."/>
            <person name="Altermann E."/>
        </authorList>
    </citation>
    <scope>NUCLEOTIDE SEQUENCE [LARGE SCALE GENOMIC DNA]</scope>
    <source>
        <strain evidence="3">CM1</strain>
    </source>
</reference>
<dbReference type="AlphaFoldDB" id="A0A0G3CIC2"/>
<accession>A0A0G3CIC2</accession>
<sequence length="178" mass="20345">MKIIHLKDHLPAMLIIEGSVKYLNNSCNRKWVADYITKLSLGGNAMLLLMIAWIVGFIVGVFLLKFLFVTVAVQASLAYNAIIERNIQGKYQQVNVIPDLVKTLVDSNIYQRYSLDPLRVVKYPAFYRKGFKFFNGGQYKYVVSYEGNGKYTVYRKVRAEISGSKTKTVVEEKSEIKV</sequence>
<keyword evidence="1" id="KW-0472">Membrane</keyword>
<keyword evidence="1" id="KW-0812">Transmembrane</keyword>
<keyword evidence="1" id="KW-1133">Transmembrane helix</keyword>
<gene>
    <name evidence="2" type="ORF">MCM1_1838</name>
</gene>
<evidence type="ECO:0000313" key="3">
    <source>
        <dbReference type="Proteomes" id="UP000035331"/>
    </source>
</evidence>
<reference evidence="2 3" key="2">
    <citation type="journal article" date="2015" name="Stand. Genomic Sci.">
        <title>The complete genome sequence of the rumen methanogen Methanosarcina barkeri CM1.</title>
        <authorList>
            <person name="Lambie S.C."/>
            <person name="Kelly W.J."/>
            <person name="Leahy S.C."/>
            <person name="Li D."/>
            <person name="Reilly K."/>
            <person name="McAllister T.A."/>
            <person name="Valle E.R."/>
            <person name="Attwood G.T."/>
            <person name="Altermann E."/>
        </authorList>
    </citation>
    <scope>NUCLEOTIDE SEQUENCE [LARGE SCALE GENOMIC DNA]</scope>
    <source>
        <strain evidence="2 3">CM1</strain>
    </source>
</reference>
<dbReference type="Proteomes" id="UP000035331">
    <property type="component" value="Chromosome"/>
</dbReference>
<name>A0A0G3CIC2_METBA</name>
<evidence type="ECO:0000313" key="2">
    <source>
        <dbReference type="EMBL" id="AKJ38867.1"/>
    </source>
</evidence>